<dbReference type="Proteomes" id="UP000727993">
    <property type="component" value="Unassembled WGS sequence"/>
</dbReference>
<accession>A0A936NEP7</accession>
<dbReference type="EMBL" id="JADJZA010000007">
    <property type="protein sequence ID" value="MBK9297514.1"/>
    <property type="molecule type" value="Genomic_DNA"/>
</dbReference>
<evidence type="ECO:0000313" key="1">
    <source>
        <dbReference type="EMBL" id="MBK9297514.1"/>
    </source>
</evidence>
<proteinExistence type="predicted"/>
<reference evidence="1 2" key="1">
    <citation type="submission" date="2020-10" db="EMBL/GenBank/DDBJ databases">
        <title>Connecting structure to function with the recovery of over 1000 high-quality activated sludge metagenome-assembled genomes encoding full-length rRNA genes using long-read sequencing.</title>
        <authorList>
            <person name="Singleton C.M."/>
            <person name="Petriglieri F."/>
            <person name="Kristensen J.M."/>
            <person name="Kirkegaard R.H."/>
            <person name="Michaelsen T.Y."/>
            <person name="Andersen M.H."/>
            <person name="Karst S.M."/>
            <person name="Dueholm M.S."/>
            <person name="Nielsen P.H."/>
            <person name="Albertsen M."/>
        </authorList>
    </citation>
    <scope>NUCLEOTIDE SEQUENCE [LARGE SCALE GENOMIC DNA]</scope>
    <source>
        <strain evidence="1">Lyne_18-Q3-R50-59_MAXAC.006</strain>
    </source>
</reference>
<evidence type="ECO:0008006" key="3">
    <source>
        <dbReference type="Google" id="ProtNLM"/>
    </source>
</evidence>
<dbReference type="AlphaFoldDB" id="A0A936NEP7"/>
<name>A0A936NEP7_9ACTN</name>
<evidence type="ECO:0000313" key="2">
    <source>
        <dbReference type="Proteomes" id="UP000727993"/>
    </source>
</evidence>
<organism evidence="1 2">
    <name type="scientific">Candidatus Neomicrothrix subdominans</name>
    <dbReference type="NCBI Taxonomy" id="2954438"/>
    <lineage>
        <taxon>Bacteria</taxon>
        <taxon>Bacillati</taxon>
        <taxon>Actinomycetota</taxon>
        <taxon>Acidimicrobiia</taxon>
        <taxon>Acidimicrobiales</taxon>
        <taxon>Microthrixaceae</taxon>
        <taxon>Candidatus Neomicrothrix</taxon>
    </lineage>
</organism>
<sequence>MAAPFEYVIVGFPENNFSGEIADGLAALLDAGLIRIVDLVLVAKGDDGSVVVLEVDEHEHLSAFAALDGDVGGMIGPEDIEHAAESIADGSSVLILVWEDLWAKPLAEAIRRAGGELIEGGIIPADLGKALETALAEAG</sequence>
<comment type="caution">
    <text evidence="1">The sequence shown here is derived from an EMBL/GenBank/DDBJ whole genome shotgun (WGS) entry which is preliminary data.</text>
</comment>
<dbReference type="InterPro" id="IPR046288">
    <property type="entry name" value="DUF6325"/>
</dbReference>
<dbReference type="Pfam" id="PF19850">
    <property type="entry name" value="DUF6325"/>
    <property type="match status" value="1"/>
</dbReference>
<gene>
    <name evidence="1" type="ORF">IPN02_11915</name>
</gene>
<protein>
    <recommendedName>
        <fullName evidence="3">DUF1269 domain-containing family protein</fullName>
    </recommendedName>
</protein>